<feature type="short sequence motif" description="DGA/G" evidence="4">
    <location>
        <begin position="169"/>
        <end position="171"/>
    </location>
</feature>
<evidence type="ECO:0000313" key="7">
    <source>
        <dbReference type="Proteomes" id="UP000005439"/>
    </source>
</evidence>
<evidence type="ECO:0000256" key="4">
    <source>
        <dbReference type="PROSITE-ProRule" id="PRU01161"/>
    </source>
</evidence>
<dbReference type="STRING" id="679936.Sulac_3446"/>
<feature type="active site" description="Nucleophile" evidence="4">
    <location>
        <position position="37"/>
    </location>
</feature>
<dbReference type="InterPro" id="IPR050301">
    <property type="entry name" value="NTE"/>
</dbReference>
<dbReference type="AlphaFoldDB" id="G8TUC2"/>
<dbReference type="SUPFAM" id="SSF52151">
    <property type="entry name" value="FabD/lysophospholipase-like"/>
    <property type="match status" value="1"/>
</dbReference>
<dbReference type="HOGENOM" id="CLU_047251_0_0_9"/>
<proteinExistence type="predicted"/>
<keyword evidence="2 4" id="KW-0442">Lipid degradation</keyword>
<evidence type="ECO:0000256" key="2">
    <source>
        <dbReference type="ARBA" id="ARBA00022963"/>
    </source>
</evidence>
<dbReference type="Proteomes" id="UP000005439">
    <property type="component" value="Chromosome"/>
</dbReference>
<dbReference type="PROSITE" id="PS51635">
    <property type="entry name" value="PNPLA"/>
    <property type="match status" value="1"/>
</dbReference>
<comment type="caution">
    <text evidence="4">Lacks conserved residue(s) required for the propagation of feature annotation.</text>
</comment>
<feature type="domain" description="PNPLA" evidence="5">
    <location>
        <begin position="4"/>
        <end position="182"/>
    </location>
</feature>
<dbReference type="InterPro" id="IPR016035">
    <property type="entry name" value="Acyl_Trfase/lysoPLipase"/>
</dbReference>
<dbReference type="GO" id="GO:0016042">
    <property type="term" value="P:lipid catabolic process"/>
    <property type="evidence" value="ECO:0007669"/>
    <property type="project" value="UniProtKB-UniRule"/>
</dbReference>
<evidence type="ECO:0000259" key="5">
    <source>
        <dbReference type="PROSITE" id="PS51635"/>
    </source>
</evidence>
<accession>G8TUC2</accession>
<dbReference type="PATRIC" id="fig|679936.5.peg.3568"/>
<dbReference type="PANTHER" id="PTHR14226">
    <property type="entry name" value="NEUROPATHY TARGET ESTERASE/SWISS CHEESE D.MELANOGASTER"/>
    <property type="match status" value="1"/>
</dbReference>
<gene>
    <name evidence="6" type="ordered locus">Sulac_3446</name>
</gene>
<dbReference type="EMBL" id="CP003179">
    <property type="protein sequence ID" value="AEW06884.1"/>
    <property type="molecule type" value="Genomic_DNA"/>
</dbReference>
<evidence type="ECO:0000313" key="6">
    <source>
        <dbReference type="EMBL" id="AEW06884.1"/>
    </source>
</evidence>
<dbReference type="Pfam" id="PF01734">
    <property type="entry name" value="Patatin"/>
    <property type="match status" value="1"/>
</dbReference>
<name>G8TUC2_SULAD</name>
<feature type="active site" description="Proton acceptor" evidence="4">
    <location>
        <position position="169"/>
    </location>
</feature>
<dbReference type="GO" id="GO:0016787">
    <property type="term" value="F:hydrolase activity"/>
    <property type="evidence" value="ECO:0007669"/>
    <property type="project" value="UniProtKB-UniRule"/>
</dbReference>
<dbReference type="Gene3D" id="3.40.1090.10">
    <property type="entry name" value="Cytosolic phospholipase A2 catalytic domain"/>
    <property type="match status" value="2"/>
</dbReference>
<keyword evidence="7" id="KW-1185">Reference proteome</keyword>
<keyword evidence="3 4" id="KW-0443">Lipid metabolism</keyword>
<evidence type="ECO:0000256" key="3">
    <source>
        <dbReference type="ARBA" id="ARBA00023098"/>
    </source>
</evidence>
<dbReference type="PANTHER" id="PTHR14226:SF29">
    <property type="entry name" value="NEUROPATHY TARGET ESTERASE SWS"/>
    <property type="match status" value="1"/>
</dbReference>
<sequence length="282" mass="31123">MRMLVFSGGGLWALAGIGVWQAFTEWRLPIDAIVGSSAGAIVGALIASGHSASEIRSRVDQMGPDSFLPRTPNLWRRLRGGAVWQSLLGSPPFWERLRLWIPATFDQLSIRLWVVATSLTARDVVVIGPPSPIGPTVCQDMPLLEALKASAAVPGLFDPVVHASHVLVDGGVLDDYPLDVAERLGARRMLGLWIDEAPNWPAPVQSPRFFHVGQVLSQTLTTVIQQMSRLRQQQVTVPHWDLRLQMDGGHQVFHRVNEIIDCGYDLAQKDAHAIRDWWAASE</sequence>
<reference evidence="7" key="1">
    <citation type="submission" date="2011-12" db="EMBL/GenBank/DDBJ databases">
        <title>The complete genome of chromosome of Sulfobacillus acidophilus DSM 10332.</title>
        <authorList>
            <person name="Lucas S."/>
            <person name="Han J."/>
            <person name="Lapidus A."/>
            <person name="Bruce D."/>
            <person name="Goodwin L."/>
            <person name="Pitluck S."/>
            <person name="Peters L."/>
            <person name="Kyrpides N."/>
            <person name="Mavromatis K."/>
            <person name="Ivanova N."/>
            <person name="Mikhailova N."/>
            <person name="Chertkov O."/>
            <person name="Saunders E."/>
            <person name="Detter J.C."/>
            <person name="Tapia R."/>
            <person name="Han C."/>
            <person name="Land M."/>
            <person name="Hauser L."/>
            <person name="Markowitz V."/>
            <person name="Cheng J.-F."/>
            <person name="Hugenholtz P."/>
            <person name="Woyke T."/>
            <person name="Wu D."/>
            <person name="Pukall R."/>
            <person name="Gehrich-Schroeter G."/>
            <person name="Schneider S."/>
            <person name="Klenk H.-P."/>
            <person name="Eisen J.A."/>
        </authorList>
    </citation>
    <scope>NUCLEOTIDE SEQUENCE [LARGE SCALE GENOMIC DNA]</scope>
    <source>
        <strain evidence="7">ATCC 700253 / DSM 10332 / NAL</strain>
    </source>
</reference>
<organism evidence="6 7">
    <name type="scientific">Sulfobacillus acidophilus (strain ATCC 700253 / DSM 10332 / NAL)</name>
    <dbReference type="NCBI Taxonomy" id="679936"/>
    <lineage>
        <taxon>Bacteria</taxon>
        <taxon>Bacillati</taxon>
        <taxon>Bacillota</taxon>
        <taxon>Clostridia</taxon>
        <taxon>Eubacteriales</taxon>
        <taxon>Clostridiales Family XVII. Incertae Sedis</taxon>
        <taxon>Sulfobacillus</taxon>
    </lineage>
</organism>
<keyword evidence="1 4" id="KW-0378">Hydrolase</keyword>
<dbReference type="InterPro" id="IPR002641">
    <property type="entry name" value="PNPLA_dom"/>
</dbReference>
<evidence type="ECO:0000256" key="1">
    <source>
        <dbReference type="ARBA" id="ARBA00022801"/>
    </source>
</evidence>
<feature type="short sequence motif" description="GXSXG" evidence="4">
    <location>
        <begin position="35"/>
        <end position="39"/>
    </location>
</feature>
<dbReference type="KEGG" id="sap:Sulac_3446"/>
<protein>
    <submittedName>
        <fullName evidence="6">Patatin</fullName>
    </submittedName>
</protein>
<reference evidence="6 7" key="2">
    <citation type="journal article" date="2012" name="Stand. Genomic Sci.">
        <title>Complete genome sequence of the moderately thermophilic mineral-sulfide-oxidizing firmicute Sulfobacillus acidophilus type strain (NAL(T)).</title>
        <authorList>
            <person name="Anderson I."/>
            <person name="Chertkov O."/>
            <person name="Chen A."/>
            <person name="Saunders E."/>
            <person name="Lapidus A."/>
            <person name="Nolan M."/>
            <person name="Lucas S."/>
            <person name="Hammon N."/>
            <person name="Deshpande S."/>
            <person name="Cheng J.F."/>
            <person name="Han C."/>
            <person name="Tapia R."/>
            <person name="Goodwin L.A."/>
            <person name="Pitluck S."/>
            <person name="Liolios K."/>
            <person name="Pagani I."/>
            <person name="Ivanova N."/>
            <person name="Mikhailova N."/>
            <person name="Pati A."/>
            <person name="Palaniappan K."/>
            <person name="Land M."/>
            <person name="Pan C."/>
            <person name="Rohde M."/>
            <person name="Pukall R."/>
            <person name="Goker M."/>
            <person name="Detter J.C."/>
            <person name="Woyke T."/>
            <person name="Bristow J."/>
            <person name="Eisen J.A."/>
            <person name="Markowitz V."/>
            <person name="Hugenholtz P."/>
            <person name="Kyrpides N.C."/>
            <person name="Klenk H.P."/>
            <person name="Mavromatis K."/>
        </authorList>
    </citation>
    <scope>NUCLEOTIDE SEQUENCE [LARGE SCALE GENOMIC DNA]</scope>
    <source>
        <strain evidence="7">ATCC 700253 / DSM 10332 / NAL</strain>
    </source>
</reference>